<feature type="signal peptide" evidence="2">
    <location>
        <begin position="1"/>
        <end position="22"/>
    </location>
</feature>
<accession>A0A9W4RP09</accession>
<keyword evidence="1" id="KW-0812">Transmembrane</keyword>
<evidence type="ECO:0000256" key="1">
    <source>
        <dbReference type="SAM" id="Phobius"/>
    </source>
</evidence>
<keyword evidence="1" id="KW-1133">Transmembrane helix</keyword>
<feature type="domain" description="DUF6536" evidence="3">
    <location>
        <begin position="2"/>
        <end position="147"/>
    </location>
</feature>
<dbReference type="Proteomes" id="UP001152533">
    <property type="component" value="Unassembled WGS sequence"/>
</dbReference>
<evidence type="ECO:0000256" key="2">
    <source>
        <dbReference type="SAM" id="SignalP"/>
    </source>
</evidence>
<evidence type="ECO:0000313" key="4">
    <source>
        <dbReference type="EMBL" id="CAI0644666.1"/>
    </source>
</evidence>
<feature type="transmembrane region" description="Helical" evidence="1">
    <location>
        <begin position="106"/>
        <end position="123"/>
    </location>
</feature>
<dbReference type="EMBL" id="CAMGZC010000182">
    <property type="protein sequence ID" value="CAI0644666.1"/>
    <property type="molecule type" value="Genomic_DNA"/>
</dbReference>
<dbReference type="PANTHER" id="PTHR35395:SF1">
    <property type="entry name" value="DUF6536 DOMAIN-CONTAINING PROTEIN"/>
    <property type="match status" value="1"/>
</dbReference>
<sequence length="179" mass="19861">MNVALITISLFVLLGVLICAVSETGDIKQPWKLYEADCGTTAKVNVLLHLLVNVFSTIVLASSNFFMQVLNAPTRKEVDSAHSQGKWLNIGISSFRNAFCLSRFKMLAWFSLLLTSVPLHVVFNSSIFQMDSRTGDFRVTIATEEFLHGGSYFLPGASLIAQENIEILEIEILSRVFAI</sequence>
<reference evidence="4" key="1">
    <citation type="submission" date="2022-08" db="EMBL/GenBank/DDBJ databases">
        <authorList>
            <person name="Giroux E."/>
            <person name="Giroux E."/>
        </authorList>
    </citation>
    <scope>NUCLEOTIDE SEQUENCE</scope>
    <source>
        <strain evidence="4">H1091258</strain>
    </source>
</reference>
<comment type="caution">
    <text evidence="4">The sequence shown here is derived from an EMBL/GenBank/DDBJ whole genome shotgun (WGS) entry which is preliminary data.</text>
</comment>
<keyword evidence="1" id="KW-0472">Membrane</keyword>
<evidence type="ECO:0000313" key="5">
    <source>
        <dbReference type="Proteomes" id="UP001152533"/>
    </source>
</evidence>
<proteinExistence type="predicted"/>
<protein>
    <recommendedName>
        <fullName evidence="3">DUF6536 domain-containing protein</fullName>
    </recommendedName>
</protein>
<keyword evidence="2" id="KW-0732">Signal</keyword>
<gene>
    <name evidence="4" type="ORF">CGXH109_LOCUS37747</name>
</gene>
<keyword evidence="5" id="KW-1185">Reference proteome</keyword>
<dbReference type="AlphaFoldDB" id="A0A9W4RP09"/>
<organism evidence="4 5">
    <name type="scientific">Colletotrichum noveboracense</name>
    <dbReference type="NCBI Taxonomy" id="2664923"/>
    <lineage>
        <taxon>Eukaryota</taxon>
        <taxon>Fungi</taxon>
        <taxon>Dikarya</taxon>
        <taxon>Ascomycota</taxon>
        <taxon>Pezizomycotina</taxon>
        <taxon>Sordariomycetes</taxon>
        <taxon>Hypocreomycetidae</taxon>
        <taxon>Glomerellales</taxon>
        <taxon>Glomerellaceae</taxon>
        <taxon>Colletotrichum</taxon>
        <taxon>Colletotrichum gloeosporioides species complex</taxon>
    </lineage>
</organism>
<feature type="transmembrane region" description="Helical" evidence="1">
    <location>
        <begin position="46"/>
        <end position="67"/>
    </location>
</feature>
<feature type="chain" id="PRO_5040779410" description="DUF6536 domain-containing protein" evidence="2">
    <location>
        <begin position="23"/>
        <end position="179"/>
    </location>
</feature>
<dbReference type="Pfam" id="PF20163">
    <property type="entry name" value="DUF6536"/>
    <property type="match status" value="1"/>
</dbReference>
<name>A0A9W4RP09_9PEZI</name>
<dbReference type="PANTHER" id="PTHR35395">
    <property type="entry name" value="DUF6536 DOMAIN-CONTAINING PROTEIN"/>
    <property type="match status" value="1"/>
</dbReference>
<evidence type="ECO:0000259" key="3">
    <source>
        <dbReference type="Pfam" id="PF20163"/>
    </source>
</evidence>
<dbReference type="InterPro" id="IPR046623">
    <property type="entry name" value="DUF6536"/>
</dbReference>